<evidence type="ECO:0000256" key="4">
    <source>
        <dbReference type="ARBA" id="ARBA00022448"/>
    </source>
</evidence>
<name>A0A0D2E945_9EURO</name>
<dbReference type="AlphaFoldDB" id="A0A0D2E945"/>
<protein>
    <recommendedName>
        <fullName evidence="3">Conserved oligomeric Golgi complex subunit 1</fullName>
    </recommendedName>
</protein>
<evidence type="ECO:0000256" key="6">
    <source>
        <dbReference type="ARBA" id="ARBA00023034"/>
    </source>
</evidence>
<dbReference type="Pfam" id="PF08700">
    <property type="entry name" value="VPS51_Exo84_N"/>
    <property type="match status" value="1"/>
</dbReference>
<keyword evidence="7" id="KW-0472">Membrane</keyword>
<evidence type="ECO:0000256" key="5">
    <source>
        <dbReference type="ARBA" id="ARBA00022927"/>
    </source>
</evidence>
<keyword evidence="9" id="KW-1185">Reference proteome</keyword>
<proteinExistence type="inferred from homology"/>
<dbReference type="GO" id="GO:0000139">
    <property type="term" value="C:Golgi membrane"/>
    <property type="evidence" value="ECO:0007669"/>
    <property type="project" value="UniProtKB-SubCell"/>
</dbReference>
<dbReference type="GO" id="GO:0006891">
    <property type="term" value="P:intra-Golgi vesicle-mediated transport"/>
    <property type="evidence" value="ECO:0007669"/>
    <property type="project" value="InterPro"/>
</dbReference>
<gene>
    <name evidence="8" type="ORF">PV04_03070</name>
</gene>
<keyword evidence="5" id="KW-0653">Protein transport</keyword>
<dbReference type="EMBL" id="KN846957">
    <property type="protein sequence ID" value="KIW70832.1"/>
    <property type="molecule type" value="Genomic_DNA"/>
</dbReference>
<evidence type="ECO:0000256" key="1">
    <source>
        <dbReference type="ARBA" id="ARBA00004395"/>
    </source>
</evidence>
<accession>A0A0D2E945</accession>
<sequence>MEPGTTLVNWEQAFERYRIPQTRAIEKQLRSSAAQNKEKLRTLVGGSYRELLATAQAIVVLDEQTRSAEDHLSSIGHDCRPPQLDAHLRSPPPEKVTLAQYRLLQRCCAAIASCLRDQSLLQSARLVVVSRLLLKSLNDEEDATKCLEFLRRKLTSLRRQLLLRVESKLSNPTSRLVDLLEAICSYCLVTSSSAEDALSHLRQLRLEKIRRQLAASTQPPTICEALRYQLSSLQTFKSLVGLPVIEAMNDLQRKPILADPSIRNLDSLDLDRLVSLIPDDIRSFVPYFKRSTPTSEEMQSKFESWSQDACRALSDALRQCLSGMSQTSEVLELRRQLYTLLLPFYFSTPAGSYTKEQIAQALNEKISVVCRTQGAQLDQSTSLLLRHEASSKAPHPLWDEQMALAGLDSGGNNFIREVRKRHSGHNATLSKASRTLDRWVSAANTTLNQLDETSRTRWRDILEEPDEDDEDEAEALIKALGEADPKLYKETLEASLHEAVLRHESRIAEVTTQTLNEKSDISHAVASLRFIRLSISSLKHVPSEYAKFERFREIVPKLQQVIANEVAEQLSRRVRSVDRAGKWDKSILPDNMPSPQPFSTLRHLCRIMLDLGGSDLWSPPLVALVKEAVSLRIFAAEAKPGYMHNEFDEVYLGIALGHEHAASTQDAATRKELVKSASEYWTRTKLLFGVLA</sequence>
<organism evidence="8 9">
    <name type="scientific">Phialophora macrospora</name>
    <dbReference type="NCBI Taxonomy" id="1851006"/>
    <lineage>
        <taxon>Eukaryota</taxon>
        <taxon>Fungi</taxon>
        <taxon>Dikarya</taxon>
        <taxon>Ascomycota</taxon>
        <taxon>Pezizomycotina</taxon>
        <taxon>Eurotiomycetes</taxon>
        <taxon>Chaetothyriomycetidae</taxon>
        <taxon>Chaetothyriales</taxon>
        <taxon>Herpotrichiellaceae</taxon>
        <taxon>Phialophora</taxon>
    </lineage>
</organism>
<dbReference type="InterPro" id="IPR033370">
    <property type="entry name" value="COG1"/>
</dbReference>
<evidence type="ECO:0000256" key="3">
    <source>
        <dbReference type="ARBA" id="ARBA00020978"/>
    </source>
</evidence>
<comment type="subcellular location">
    <subcellularLocation>
        <location evidence="1">Golgi apparatus membrane</location>
        <topology evidence="1">Peripheral membrane protein</topology>
    </subcellularLocation>
</comment>
<evidence type="ECO:0000313" key="8">
    <source>
        <dbReference type="EMBL" id="KIW70832.1"/>
    </source>
</evidence>
<dbReference type="HOGENOM" id="CLU_008451_0_0_1"/>
<comment type="similarity">
    <text evidence="2">Belongs to the COG1 family.</text>
</comment>
<keyword evidence="4" id="KW-0813">Transport</keyword>
<reference evidence="8 9" key="1">
    <citation type="submission" date="2015-01" db="EMBL/GenBank/DDBJ databases">
        <title>The Genome Sequence of Capronia semiimmersa CBS27337.</title>
        <authorList>
            <consortium name="The Broad Institute Genomics Platform"/>
            <person name="Cuomo C."/>
            <person name="de Hoog S."/>
            <person name="Gorbushina A."/>
            <person name="Stielow B."/>
            <person name="Teixiera M."/>
            <person name="Abouelleil A."/>
            <person name="Chapman S.B."/>
            <person name="Priest M."/>
            <person name="Young S.K."/>
            <person name="Wortman J."/>
            <person name="Nusbaum C."/>
            <person name="Birren B."/>
        </authorList>
    </citation>
    <scope>NUCLEOTIDE SEQUENCE [LARGE SCALE GENOMIC DNA]</scope>
    <source>
        <strain evidence="8 9">CBS 27337</strain>
    </source>
</reference>
<dbReference type="GO" id="GO:0015031">
    <property type="term" value="P:protein transport"/>
    <property type="evidence" value="ECO:0007669"/>
    <property type="project" value="UniProtKB-KW"/>
</dbReference>
<dbReference type="GO" id="GO:0017119">
    <property type="term" value="C:Golgi transport complex"/>
    <property type="evidence" value="ECO:0007669"/>
    <property type="project" value="InterPro"/>
</dbReference>
<evidence type="ECO:0000313" key="9">
    <source>
        <dbReference type="Proteomes" id="UP000054266"/>
    </source>
</evidence>
<dbReference type="Proteomes" id="UP000054266">
    <property type="component" value="Unassembled WGS sequence"/>
</dbReference>
<dbReference type="PANTHER" id="PTHR31658:SF0">
    <property type="entry name" value="CONSERVED OLIGOMERIC GOLGI COMPLEX SUBUNIT 1"/>
    <property type="match status" value="1"/>
</dbReference>
<dbReference type="STRING" id="5601.A0A0D2E945"/>
<evidence type="ECO:0000256" key="2">
    <source>
        <dbReference type="ARBA" id="ARBA00006653"/>
    </source>
</evidence>
<keyword evidence="6" id="KW-0333">Golgi apparatus</keyword>
<dbReference type="PANTHER" id="PTHR31658">
    <property type="entry name" value="CONSERVED OLIGOMERIC GOLGI COMPLEX SUBUNIT 1"/>
    <property type="match status" value="1"/>
</dbReference>
<evidence type="ECO:0000256" key="7">
    <source>
        <dbReference type="ARBA" id="ARBA00023136"/>
    </source>
</evidence>